<dbReference type="Gene3D" id="3.80.10.10">
    <property type="entry name" value="Ribonuclease Inhibitor"/>
    <property type="match status" value="4"/>
</dbReference>
<dbReference type="Pfam" id="PF13855">
    <property type="entry name" value="LRR_8"/>
    <property type="match status" value="4"/>
</dbReference>
<sequence length="1014" mass="113112">MQHLSPTGKMRDFHHHLLLFLYLFLLSLYQASIASSLSTAPKAAHHRCRDDQRSAFAQLQENLKFPLSSSKAELWDLKTDCCSWEGVTCNDVGRATRLDLISAYDEYGDSISLKKPNLGMLFQNLSFLVELNLDYVNISAQGSNWCEVISHVLPNLRVLSLSSSGISGPLCSSLSKLHFLSELHLDSNSELSSIPPSFLANSSNLETLDLSNCGLNGSFPNNIFLLPKLQHIDLSENLLLSGQFPEFSLNSSIQSLLLKNTNFSGNIPLSISNLKSLKELDLGMCKFYGVIPPSLANLTQLETLDLSFNSFNGSIPPFQRDGVANLSFLFLEHNQLNGILYSSLFTLPSLQQLDLSSNQLSGKLDEFSDASSSLLTIELSNNNLSGSIPRSIFNLPSLIELDLQNNKFSGPLKLGDFKNQRDLVYLALSDVSVESDNSSLAYVQLATLYLPSCNLTEFPNFLKTQNSLTVLDLSNNRIQGYVPSWIWKTTLTTLYLSRNPVDFPKIPPFVKVNHSTPIYNEDGVSSFPMTLENLGMSSCNITGSFPEFIKNQEKLINLDLSDNKLVGHIPKWIWNMSLKYLNLSCNKFDFLDQFSNPISLPYSDTLITLDLHANQLPGSIPKAICNCSQLSLLDMSHNHLRSQIPDCLGKVPTLTVLNLQGNNFDSISSYAIASNLLSLKISDNKVEGKLPRSLANCSKLEVLDLGGNMIRDTFPVWLEKLPALKILVLQANKFYGPIGNRGTATTWPMLHVMDLSSNEFTGNLLKEFVQSLGGMQLTSNNESRARYVGDNYNINGHYKESVTITMKGLKMHMDRIITLFTCLDLSNNSFHGEIPEEIRILKSLIVLTLSHNNFLGQIPSSLSDLRELESLDLSSNLLSGEIPPQLSRLTFLAVMNLSYNHLEGRIPQGNQFDIFPDSSYEGNPRLCGFPLKRKCNPEVNEPGTPPGDHEDSWTEYILDWKIVGIGYASGIVIGFSVGYTILSEMRIKWFTDLIRLAGNRERWFNQGQRSLQSW</sequence>
<evidence type="ECO:0000256" key="9">
    <source>
        <dbReference type="ARBA" id="ARBA00023136"/>
    </source>
</evidence>
<dbReference type="InterPro" id="IPR013210">
    <property type="entry name" value="LRR_N_plant-typ"/>
</dbReference>
<dbReference type="SMART" id="SM00369">
    <property type="entry name" value="LRR_TYP"/>
    <property type="match status" value="8"/>
</dbReference>
<evidence type="ECO:0000256" key="5">
    <source>
        <dbReference type="ARBA" id="ARBA00022692"/>
    </source>
</evidence>
<evidence type="ECO:0000256" key="3">
    <source>
        <dbReference type="ARBA" id="ARBA00022475"/>
    </source>
</evidence>
<feature type="chain" id="PRO_5017975909" description="Leucine-rich repeat-containing N-terminal plant-type domain-containing protein" evidence="12">
    <location>
        <begin position="35"/>
        <end position="1014"/>
    </location>
</feature>
<accession>A0A3N7FUG1</accession>
<evidence type="ECO:0000259" key="13">
    <source>
        <dbReference type="Pfam" id="PF08263"/>
    </source>
</evidence>
<keyword evidence="9" id="KW-0472">Membrane</keyword>
<dbReference type="SUPFAM" id="SSF52058">
    <property type="entry name" value="L domain-like"/>
    <property type="match status" value="3"/>
</dbReference>
<keyword evidence="8" id="KW-1133">Transmembrane helix</keyword>
<evidence type="ECO:0000313" key="14">
    <source>
        <dbReference type="EMBL" id="RQO97360.1"/>
    </source>
</evidence>
<keyword evidence="6 12" id="KW-0732">Signal</keyword>
<dbReference type="Pfam" id="PF08263">
    <property type="entry name" value="LRRNT_2"/>
    <property type="match status" value="1"/>
</dbReference>
<reference evidence="14 15" key="1">
    <citation type="journal article" date="2006" name="Science">
        <title>The genome of black cottonwood, Populus trichocarpa (Torr. &amp; Gray).</title>
        <authorList>
            <person name="Tuskan G.A."/>
            <person name="Difazio S."/>
            <person name="Jansson S."/>
            <person name="Bohlmann J."/>
            <person name="Grigoriev I."/>
            <person name="Hellsten U."/>
            <person name="Putnam N."/>
            <person name="Ralph S."/>
            <person name="Rombauts S."/>
            <person name="Salamov A."/>
            <person name="Schein J."/>
            <person name="Sterck L."/>
            <person name="Aerts A."/>
            <person name="Bhalerao R.R."/>
            <person name="Bhalerao R.P."/>
            <person name="Blaudez D."/>
            <person name="Boerjan W."/>
            <person name="Brun A."/>
            <person name="Brunner A."/>
            <person name="Busov V."/>
            <person name="Campbell M."/>
            <person name="Carlson J."/>
            <person name="Chalot M."/>
            <person name="Chapman J."/>
            <person name="Chen G.L."/>
            <person name="Cooper D."/>
            <person name="Coutinho P.M."/>
            <person name="Couturier J."/>
            <person name="Covert S."/>
            <person name="Cronk Q."/>
            <person name="Cunningham R."/>
            <person name="Davis J."/>
            <person name="Degroeve S."/>
            <person name="Dejardin A."/>
            <person name="Depamphilis C."/>
            <person name="Detter J."/>
            <person name="Dirks B."/>
            <person name="Dubchak I."/>
            <person name="Duplessis S."/>
            <person name="Ehlting J."/>
            <person name="Ellis B."/>
            <person name="Gendler K."/>
            <person name="Goodstein D."/>
            <person name="Gribskov M."/>
            <person name="Grimwood J."/>
            <person name="Groover A."/>
            <person name="Gunter L."/>
            <person name="Hamberger B."/>
            <person name="Heinze B."/>
            <person name="Helariutta Y."/>
            <person name="Henrissat B."/>
            <person name="Holligan D."/>
            <person name="Holt R."/>
            <person name="Huang W."/>
            <person name="Islam-Faridi N."/>
            <person name="Jones S."/>
            <person name="Jones-Rhoades M."/>
            <person name="Jorgensen R."/>
            <person name="Joshi C."/>
            <person name="Kangasjarvi J."/>
            <person name="Karlsson J."/>
            <person name="Kelleher C."/>
            <person name="Kirkpatrick R."/>
            <person name="Kirst M."/>
            <person name="Kohler A."/>
            <person name="Kalluri U."/>
            <person name="Larimer F."/>
            <person name="Leebens-Mack J."/>
            <person name="Leple J.C."/>
            <person name="Locascio P."/>
            <person name="Lou Y."/>
            <person name="Lucas S."/>
            <person name="Martin F."/>
            <person name="Montanini B."/>
            <person name="Napoli C."/>
            <person name="Nelson D.R."/>
            <person name="Nelson C."/>
            <person name="Nieminen K."/>
            <person name="Nilsson O."/>
            <person name="Pereda V."/>
            <person name="Peter G."/>
            <person name="Philippe R."/>
            <person name="Pilate G."/>
            <person name="Poliakov A."/>
            <person name="Razumovskaya J."/>
            <person name="Richardson P."/>
            <person name="Rinaldi C."/>
            <person name="Ritland K."/>
            <person name="Rouze P."/>
            <person name="Ryaboy D."/>
            <person name="Schmutz J."/>
            <person name="Schrader J."/>
            <person name="Segerman B."/>
            <person name="Shin H."/>
            <person name="Siddiqui A."/>
            <person name="Sterky F."/>
            <person name="Terry A."/>
            <person name="Tsai C.J."/>
            <person name="Uberbacher E."/>
            <person name="Unneberg P."/>
            <person name="Vahala J."/>
            <person name="Wall K."/>
            <person name="Wessler S."/>
            <person name="Yang G."/>
            <person name="Yin T."/>
            <person name="Douglas C."/>
            <person name="Marra M."/>
            <person name="Sandberg G."/>
            <person name="Van de Peer Y."/>
            <person name="Rokhsar D."/>
        </authorList>
    </citation>
    <scope>NUCLEOTIDE SEQUENCE [LARGE SCALE GENOMIC DNA]</scope>
    <source>
        <strain evidence="15">cv. Nisqually</strain>
    </source>
</reference>
<name>A0A3N7FUG1_POPTR</name>
<evidence type="ECO:0000256" key="4">
    <source>
        <dbReference type="ARBA" id="ARBA00022614"/>
    </source>
</evidence>
<dbReference type="Pfam" id="PF00560">
    <property type="entry name" value="LRR_1"/>
    <property type="match status" value="8"/>
</dbReference>
<dbReference type="PANTHER" id="PTHR48061:SF2">
    <property type="entry name" value="RECEPTOR LIKE PROTEIN 30-LIKE"/>
    <property type="match status" value="1"/>
</dbReference>
<dbReference type="GO" id="GO:0005886">
    <property type="term" value="C:plasma membrane"/>
    <property type="evidence" value="ECO:0007669"/>
    <property type="project" value="UniProtKB-SubCell"/>
</dbReference>
<dbReference type="STRING" id="3694.A0A3N7FUG1"/>
<evidence type="ECO:0000256" key="2">
    <source>
        <dbReference type="ARBA" id="ARBA00009592"/>
    </source>
</evidence>
<organism evidence="14 15">
    <name type="scientific">Populus trichocarpa</name>
    <name type="common">Western balsam poplar</name>
    <name type="synonym">Populus balsamifera subsp. trichocarpa</name>
    <dbReference type="NCBI Taxonomy" id="3694"/>
    <lineage>
        <taxon>Eukaryota</taxon>
        <taxon>Viridiplantae</taxon>
        <taxon>Streptophyta</taxon>
        <taxon>Embryophyta</taxon>
        <taxon>Tracheophyta</taxon>
        <taxon>Spermatophyta</taxon>
        <taxon>Magnoliopsida</taxon>
        <taxon>eudicotyledons</taxon>
        <taxon>Gunneridae</taxon>
        <taxon>Pentapetalae</taxon>
        <taxon>rosids</taxon>
        <taxon>fabids</taxon>
        <taxon>Malpighiales</taxon>
        <taxon>Salicaceae</taxon>
        <taxon>Saliceae</taxon>
        <taxon>Populus</taxon>
    </lineage>
</organism>
<proteinExistence type="inferred from homology"/>
<dbReference type="InterPro" id="IPR003591">
    <property type="entry name" value="Leu-rich_rpt_typical-subtyp"/>
</dbReference>
<evidence type="ECO:0000256" key="7">
    <source>
        <dbReference type="ARBA" id="ARBA00022737"/>
    </source>
</evidence>
<evidence type="ECO:0000256" key="10">
    <source>
        <dbReference type="ARBA" id="ARBA00023170"/>
    </source>
</evidence>
<keyword evidence="7" id="KW-0677">Repeat</keyword>
<dbReference type="PANTHER" id="PTHR48061">
    <property type="entry name" value="LEUCINE-RICH REPEAT RECEPTOR PROTEIN KINASE EMS1-LIKE-RELATED"/>
    <property type="match status" value="1"/>
</dbReference>
<dbReference type="SMR" id="A0A3N7FUG1"/>
<dbReference type="OMA" id="GAVPNWL"/>
<dbReference type="OrthoDB" id="442066at2759"/>
<dbReference type="AlphaFoldDB" id="A0A3N7FUG1"/>
<keyword evidence="15" id="KW-1185">Reference proteome</keyword>
<dbReference type="InterPro" id="IPR032675">
    <property type="entry name" value="LRR_dom_sf"/>
</dbReference>
<dbReference type="EMBL" id="CM009300">
    <property type="protein sequence ID" value="RQO97360.1"/>
    <property type="molecule type" value="Genomic_DNA"/>
</dbReference>
<comment type="similarity">
    <text evidence="2">Belongs to the RLP family.</text>
</comment>
<evidence type="ECO:0000256" key="1">
    <source>
        <dbReference type="ARBA" id="ARBA00004251"/>
    </source>
</evidence>
<dbReference type="Proteomes" id="UP000006729">
    <property type="component" value="Chromosome 11"/>
</dbReference>
<dbReference type="PRINTS" id="PR00019">
    <property type="entry name" value="LEURICHRPT"/>
</dbReference>
<evidence type="ECO:0000256" key="12">
    <source>
        <dbReference type="SAM" id="SignalP"/>
    </source>
</evidence>
<keyword evidence="5" id="KW-0812">Transmembrane</keyword>
<dbReference type="InterPro" id="IPR001611">
    <property type="entry name" value="Leu-rich_rpt"/>
</dbReference>
<feature type="signal peptide" evidence="12">
    <location>
        <begin position="1"/>
        <end position="34"/>
    </location>
</feature>
<comment type="subcellular location">
    <subcellularLocation>
        <location evidence="1">Cell membrane</location>
        <topology evidence="1">Single-pass type I membrane protein</topology>
    </subcellularLocation>
</comment>
<keyword evidence="11" id="KW-0325">Glycoprotein</keyword>
<protein>
    <recommendedName>
        <fullName evidence="13">Leucine-rich repeat-containing N-terminal plant-type domain-containing protein</fullName>
    </recommendedName>
</protein>
<keyword evidence="4" id="KW-0433">Leucine-rich repeat</keyword>
<evidence type="ECO:0000256" key="6">
    <source>
        <dbReference type="ARBA" id="ARBA00022729"/>
    </source>
</evidence>
<gene>
    <name evidence="14" type="ORF">POPTR_011G021400</name>
</gene>
<dbReference type="FunFam" id="3.80.10.10:FF:000213">
    <property type="entry name" value="Tyrosine-sulfated glycopeptide receptor 1"/>
    <property type="match status" value="1"/>
</dbReference>
<dbReference type="Gramene" id="Potri.011G021400.2.v4.1">
    <property type="protein sequence ID" value="Potri.011G021400.2.v4.1"/>
    <property type="gene ID" value="Potri.011G021400.v4.1"/>
</dbReference>
<dbReference type="FunFam" id="3.80.10.10:FF:000041">
    <property type="entry name" value="LRR receptor-like serine/threonine-protein kinase ERECTA"/>
    <property type="match status" value="1"/>
</dbReference>
<keyword evidence="10" id="KW-0675">Receptor</keyword>
<feature type="domain" description="Leucine-rich repeat-containing N-terminal plant-type" evidence="13">
    <location>
        <begin position="50"/>
        <end position="90"/>
    </location>
</feature>
<evidence type="ECO:0000313" key="15">
    <source>
        <dbReference type="Proteomes" id="UP000006729"/>
    </source>
</evidence>
<keyword evidence="3" id="KW-1003">Cell membrane</keyword>
<dbReference type="InterPro" id="IPR046956">
    <property type="entry name" value="RLP23-like"/>
</dbReference>
<dbReference type="InParanoid" id="A0A3N7FUG1"/>
<evidence type="ECO:0000256" key="8">
    <source>
        <dbReference type="ARBA" id="ARBA00022989"/>
    </source>
</evidence>
<evidence type="ECO:0000256" key="11">
    <source>
        <dbReference type="ARBA" id="ARBA00023180"/>
    </source>
</evidence>